<reference evidence="1 2" key="1">
    <citation type="submission" date="2016-03" db="EMBL/GenBank/DDBJ databases">
        <title>Photobacterium proteolyticum sp. nov. a protease producing bacterium isolated from ocean sediments of Laizhou Bay.</title>
        <authorList>
            <person name="Li Y."/>
        </authorList>
    </citation>
    <scope>NUCLEOTIDE SEQUENCE [LARGE SCALE GENOMIC DNA]</scope>
    <source>
        <strain evidence="1 2">R-40508</strain>
    </source>
</reference>
<protein>
    <submittedName>
        <fullName evidence="1">Uncharacterized protein</fullName>
    </submittedName>
</protein>
<evidence type="ECO:0000313" key="1">
    <source>
        <dbReference type="EMBL" id="OAN13122.1"/>
    </source>
</evidence>
<dbReference type="RefSeq" id="WP_068333201.1">
    <property type="nucleotide sequence ID" value="NZ_LVHF01000029.1"/>
</dbReference>
<dbReference type="AlphaFoldDB" id="A0A178K8V7"/>
<proteinExistence type="predicted"/>
<organism evidence="1 2">
    <name type="scientific">Photobacterium jeanii</name>
    <dbReference type="NCBI Taxonomy" id="858640"/>
    <lineage>
        <taxon>Bacteria</taxon>
        <taxon>Pseudomonadati</taxon>
        <taxon>Pseudomonadota</taxon>
        <taxon>Gammaproteobacteria</taxon>
        <taxon>Vibrionales</taxon>
        <taxon>Vibrionaceae</taxon>
        <taxon>Photobacterium</taxon>
    </lineage>
</organism>
<sequence length="66" mass="7509">MTNKENTQMDTISEQCHLGRQIGDKKKEALQTQASNSTQQKRFNIQNQSLTIIIAFKNPNQFGKQG</sequence>
<evidence type="ECO:0000313" key="2">
    <source>
        <dbReference type="Proteomes" id="UP000078503"/>
    </source>
</evidence>
<accession>A0A178K8V7</accession>
<comment type="caution">
    <text evidence="1">The sequence shown here is derived from an EMBL/GenBank/DDBJ whole genome shotgun (WGS) entry which is preliminary data.</text>
</comment>
<gene>
    <name evidence="1" type="ORF">A3K86_15780</name>
</gene>
<name>A0A178K8V7_9GAMM</name>
<dbReference type="Proteomes" id="UP000078503">
    <property type="component" value="Unassembled WGS sequence"/>
</dbReference>
<keyword evidence="2" id="KW-1185">Reference proteome</keyword>
<dbReference type="EMBL" id="LVHF01000029">
    <property type="protein sequence ID" value="OAN13122.1"/>
    <property type="molecule type" value="Genomic_DNA"/>
</dbReference>